<reference evidence="8 9" key="1">
    <citation type="submission" date="2019-09" db="EMBL/GenBank/DDBJ databases">
        <title>Bird 10,000 Genomes (B10K) Project - Family phase.</title>
        <authorList>
            <person name="Zhang G."/>
        </authorList>
    </citation>
    <scope>NUCLEOTIDE SEQUENCE [LARGE SCALE GENOMIC DNA]</scope>
    <source>
        <strain evidence="8">B10K-DU-002-35</strain>
        <tissue evidence="8">Muscle</tissue>
    </source>
</reference>
<dbReference type="PANTHER" id="PTHR10656">
    <property type="entry name" value="CELL FATE DETERMINING PROTEIN MAB21-RELATED"/>
    <property type="match status" value="1"/>
</dbReference>
<keyword evidence="5" id="KW-1133">Transmembrane helix</keyword>
<accession>A0A7L1MUS5</accession>
<keyword evidence="4" id="KW-0732">Signal</keyword>
<dbReference type="EMBL" id="VXBP01000349">
    <property type="protein sequence ID" value="NXN91241.1"/>
    <property type="molecule type" value="Genomic_DNA"/>
</dbReference>
<sequence>ELVDDLLSACKDASRKGFFPVLQPAIGIGSAFEGWCPSEDEVVFRMLVPLKPPRGHDFHLEVGTKGQTPDQDSHIRVELKCTCDGEQLEEDMLCFIHPTKTKTNQAPSLLLTLCTGAYLDVHKTVLWFKHSVMAWLEALPQICPYTVKMLPSQRSCMMEATTSCRTKILIEILFGVQQGDSDIFLISRSPQKDSTPSTVWLQSCAVAEAKFFKYVARNIQPGSLHLTCLCICCCIRKNTSISLYAVKTVVMHLLTLRGWSDWCEEDFLTRLADIMQCLTDSVEKKELYHFFTGNDNVPKEIILPPDFLETKPLNLFKCLEEDSATHTKALQELKEL</sequence>
<evidence type="ECO:0000256" key="1">
    <source>
        <dbReference type="ARBA" id="ARBA00004479"/>
    </source>
</evidence>
<evidence type="ECO:0000256" key="2">
    <source>
        <dbReference type="ARBA" id="ARBA00005554"/>
    </source>
</evidence>
<dbReference type="GO" id="GO:0016020">
    <property type="term" value="C:membrane"/>
    <property type="evidence" value="ECO:0007669"/>
    <property type="project" value="UniProtKB-SubCell"/>
</dbReference>
<dbReference type="PANTHER" id="PTHR10656:SF40">
    <property type="entry name" value="INOSITOL 1,4,5-TRISPHOSPHATE RECEPTOR-INTERACTING PROTEIN-LIKE 1"/>
    <property type="match status" value="1"/>
</dbReference>
<keyword evidence="6" id="KW-0472">Membrane</keyword>
<dbReference type="OrthoDB" id="9034619at2759"/>
<dbReference type="Gene3D" id="1.10.1410.40">
    <property type="match status" value="1"/>
</dbReference>
<keyword evidence="3" id="KW-0812">Transmembrane</keyword>
<proteinExistence type="inferred from homology"/>
<evidence type="ECO:0000256" key="5">
    <source>
        <dbReference type="ARBA" id="ARBA00022989"/>
    </source>
</evidence>
<keyword evidence="9" id="KW-1185">Reference proteome</keyword>
<comment type="similarity">
    <text evidence="2">Belongs to the ITPRIP family.</text>
</comment>
<dbReference type="PRINTS" id="PR02107">
    <property type="entry name" value="INOS145TPRIP"/>
</dbReference>
<evidence type="ECO:0000256" key="4">
    <source>
        <dbReference type="ARBA" id="ARBA00022729"/>
    </source>
</evidence>
<dbReference type="InterPro" id="IPR024810">
    <property type="entry name" value="MAB21L/cGLR"/>
</dbReference>
<dbReference type="AlphaFoldDB" id="A0A7L1MUS5"/>
<name>A0A7L1MUS5_RHICY</name>
<evidence type="ECO:0000256" key="3">
    <source>
        <dbReference type="ARBA" id="ARBA00022692"/>
    </source>
</evidence>
<evidence type="ECO:0000313" key="8">
    <source>
        <dbReference type="EMBL" id="NXN91241.1"/>
    </source>
</evidence>
<dbReference type="InterPro" id="IPR046906">
    <property type="entry name" value="Mab-21_HhH/H2TH-like"/>
</dbReference>
<feature type="non-terminal residue" evidence="8">
    <location>
        <position position="1"/>
    </location>
</feature>
<gene>
    <name evidence="8" type="primary">Itpripl1_1</name>
    <name evidence="8" type="ORF">RHICYA_R10979</name>
</gene>
<feature type="domain" description="Mab-21-like HhH/H2TH-like" evidence="7">
    <location>
        <begin position="239"/>
        <end position="296"/>
    </location>
</feature>
<protein>
    <submittedName>
        <fullName evidence="8">IPIL1 protein</fullName>
    </submittedName>
</protein>
<comment type="caution">
    <text evidence="8">The sequence shown here is derived from an EMBL/GenBank/DDBJ whole genome shotgun (WGS) entry which is preliminary data.</text>
</comment>
<evidence type="ECO:0000256" key="6">
    <source>
        <dbReference type="ARBA" id="ARBA00023136"/>
    </source>
</evidence>
<evidence type="ECO:0000259" key="7">
    <source>
        <dbReference type="Pfam" id="PF20266"/>
    </source>
</evidence>
<dbReference type="SMART" id="SM01265">
    <property type="entry name" value="Mab-21"/>
    <property type="match status" value="1"/>
</dbReference>
<dbReference type="Pfam" id="PF20266">
    <property type="entry name" value="Mab-21_C"/>
    <property type="match status" value="1"/>
</dbReference>
<dbReference type="Proteomes" id="UP000565785">
    <property type="component" value="Unassembled WGS sequence"/>
</dbReference>
<comment type="subcellular location">
    <subcellularLocation>
        <location evidence="1">Membrane</location>
        <topology evidence="1">Single-pass type I membrane protein</topology>
    </subcellularLocation>
</comment>
<organism evidence="8 9">
    <name type="scientific">Rhinopomastus cyanomelas</name>
    <name type="common">Common scimitarbill</name>
    <dbReference type="NCBI Taxonomy" id="113115"/>
    <lineage>
        <taxon>Eukaryota</taxon>
        <taxon>Metazoa</taxon>
        <taxon>Chordata</taxon>
        <taxon>Craniata</taxon>
        <taxon>Vertebrata</taxon>
        <taxon>Euteleostomi</taxon>
        <taxon>Archelosauria</taxon>
        <taxon>Archosauria</taxon>
        <taxon>Dinosauria</taxon>
        <taxon>Saurischia</taxon>
        <taxon>Theropoda</taxon>
        <taxon>Coelurosauria</taxon>
        <taxon>Aves</taxon>
        <taxon>Neognathae</taxon>
        <taxon>Neoaves</taxon>
        <taxon>Telluraves</taxon>
        <taxon>Coraciimorphae</taxon>
        <taxon>Bucerotiformes</taxon>
        <taxon>Rhinopomastidae</taxon>
        <taxon>Rhinopomastus</taxon>
    </lineage>
</organism>
<evidence type="ECO:0000313" key="9">
    <source>
        <dbReference type="Proteomes" id="UP000565785"/>
    </source>
</evidence>
<feature type="non-terminal residue" evidence="8">
    <location>
        <position position="336"/>
    </location>
</feature>
<dbReference type="InterPro" id="IPR026250">
    <property type="entry name" value="ITPRIP-like"/>
</dbReference>